<proteinExistence type="predicted"/>
<gene>
    <name evidence="1" type="ORF">GAK29_00848</name>
</gene>
<sequence>MREDHLYSVIYQDIQDALTEIQQQTQDQYLCALGLGMVEDLCGFFYVGCTIEGLKAFEDVYEAWWISEWPYSSIANNKTHDAIMALYEALGEQCTDEQYVALREHYQNTIIQALQDLRHAGKLRNHQDEEIIVMIQYADSFDEDFEEISFAQINPEFLQPLFKNRFKQKTGENLYDYLLEKIES</sequence>
<evidence type="ECO:0000313" key="2">
    <source>
        <dbReference type="Proteomes" id="UP000490535"/>
    </source>
</evidence>
<dbReference type="Proteomes" id="UP000490535">
    <property type="component" value="Unassembled WGS sequence"/>
</dbReference>
<dbReference type="Pfam" id="PF14136">
    <property type="entry name" value="DUF4303"/>
    <property type="match status" value="1"/>
</dbReference>
<comment type="caution">
    <text evidence="1">The sequence shown here is derived from an EMBL/GenBank/DDBJ whole genome shotgun (WGS) entry which is preliminary data.</text>
</comment>
<name>A0A833UX62_ACIBZ</name>
<dbReference type="EMBL" id="WNDP01000013">
    <property type="protein sequence ID" value="KAF1027207.1"/>
    <property type="molecule type" value="Genomic_DNA"/>
</dbReference>
<evidence type="ECO:0000313" key="1">
    <source>
        <dbReference type="EMBL" id="KAF1027207.1"/>
    </source>
</evidence>
<organism evidence="1 2">
    <name type="scientific">Acinetobacter bereziniae</name>
    <name type="common">Acinetobacter genomosp. 10</name>
    <dbReference type="NCBI Taxonomy" id="106648"/>
    <lineage>
        <taxon>Bacteria</taxon>
        <taxon>Pseudomonadati</taxon>
        <taxon>Pseudomonadota</taxon>
        <taxon>Gammaproteobacteria</taxon>
        <taxon>Moraxellales</taxon>
        <taxon>Moraxellaceae</taxon>
        <taxon>Acinetobacter</taxon>
    </lineage>
</organism>
<reference evidence="2" key="1">
    <citation type="journal article" date="2020" name="MBio">
        <title>Horizontal gene transfer to a defensive symbiont with a reduced genome amongst a multipartite beetle microbiome.</title>
        <authorList>
            <person name="Waterworth S.C."/>
            <person name="Florez L.V."/>
            <person name="Rees E.R."/>
            <person name="Hertweck C."/>
            <person name="Kaltenpoth M."/>
            <person name="Kwan J.C."/>
        </authorList>
    </citation>
    <scope>NUCLEOTIDE SEQUENCE [LARGE SCALE GENOMIC DNA]</scope>
</reference>
<dbReference type="InterPro" id="IPR025409">
    <property type="entry name" value="DUF4303"/>
</dbReference>
<evidence type="ECO:0008006" key="3">
    <source>
        <dbReference type="Google" id="ProtNLM"/>
    </source>
</evidence>
<accession>A0A833UX62</accession>
<protein>
    <recommendedName>
        <fullName evidence="3">DUF4303 domain-containing protein</fullName>
    </recommendedName>
</protein>
<dbReference type="AlphaFoldDB" id="A0A833UX62"/>